<accession>A0A318UH86</accession>
<dbReference type="OrthoDB" id="9804482at2"/>
<dbReference type="GO" id="GO:0006508">
    <property type="term" value="P:proteolysis"/>
    <property type="evidence" value="ECO:0007669"/>
    <property type="project" value="UniProtKB-KW"/>
</dbReference>
<dbReference type="InterPro" id="IPR037518">
    <property type="entry name" value="MPN"/>
</dbReference>
<dbReference type="PROSITE" id="PS50249">
    <property type="entry name" value="MPN"/>
    <property type="match status" value="1"/>
</dbReference>
<keyword evidence="4" id="KW-0862">Zinc</keyword>
<dbReference type="EMBL" id="QKLU01000006">
    <property type="protein sequence ID" value="PYF72464.1"/>
    <property type="molecule type" value="Genomic_DNA"/>
</dbReference>
<evidence type="ECO:0000256" key="4">
    <source>
        <dbReference type="ARBA" id="ARBA00022833"/>
    </source>
</evidence>
<organism evidence="8 9">
    <name type="scientific">Pedobacter nutrimenti</name>
    <dbReference type="NCBI Taxonomy" id="1241337"/>
    <lineage>
        <taxon>Bacteria</taxon>
        <taxon>Pseudomonadati</taxon>
        <taxon>Bacteroidota</taxon>
        <taxon>Sphingobacteriia</taxon>
        <taxon>Sphingobacteriales</taxon>
        <taxon>Sphingobacteriaceae</taxon>
        <taxon>Pedobacter</taxon>
    </lineage>
</organism>
<evidence type="ECO:0000256" key="3">
    <source>
        <dbReference type="ARBA" id="ARBA00022801"/>
    </source>
</evidence>
<evidence type="ECO:0000313" key="8">
    <source>
        <dbReference type="EMBL" id="PYF72464.1"/>
    </source>
</evidence>
<evidence type="ECO:0000256" key="5">
    <source>
        <dbReference type="ARBA" id="ARBA00023049"/>
    </source>
</evidence>
<dbReference type="InterPro" id="IPR001405">
    <property type="entry name" value="UPF0758"/>
</dbReference>
<dbReference type="InterPro" id="IPR020891">
    <property type="entry name" value="UPF0758_CS"/>
</dbReference>
<keyword evidence="5" id="KW-0482">Metalloprotease</keyword>
<evidence type="ECO:0000256" key="6">
    <source>
        <dbReference type="RuleBase" id="RU003797"/>
    </source>
</evidence>
<dbReference type="Proteomes" id="UP000248198">
    <property type="component" value="Unassembled WGS sequence"/>
</dbReference>
<dbReference type="NCBIfam" id="NF000642">
    <property type="entry name" value="PRK00024.1"/>
    <property type="match status" value="1"/>
</dbReference>
<dbReference type="PANTHER" id="PTHR30471">
    <property type="entry name" value="DNA REPAIR PROTEIN RADC"/>
    <property type="match status" value="1"/>
</dbReference>
<gene>
    <name evidence="8" type="ORF">B0O44_106114</name>
</gene>
<keyword evidence="1" id="KW-0645">Protease</keyword>
<dbReference type="PANTHER" id="PTHR30471:SF3">
    <property type="entry name" value="UPF0758 PROTEIN YEES-RELATED"/>
    <property type="match status" value="1"/>
</dbReference>
<evidence type="ECO:0000256" key="2">
    <source>
        <dbReference type="ARBA" id="ARBA00022723"/>
    </source>
</evidence>
<evidence type="ECO:0000256" key="1">
    <source>
        <dbReference type="ARBA" id="ARBA00022670"/>
    </source>
</evidence>
<evidence type="ECO:0000259" key="7">
    <source>
        <dbReference type="PROSITE" id="PS50249"/>
    </source>
</evidence>
<dbReference type="Gene3D" id="3.40.140.10">
    <property type="entry name" value="Cytidine Deaminase, domain 2"/>
    <property type="match status" value="1"/>
</dbReference>
<keyword evidence="2" id="KW-0479">Metal-binding</keyword>
<dbReference type="CDD" id="cd08071">
    <property type="entry name" value="MPN_DUF2466"/>
    <property type="match status" value="1"/>
</dbReference>
<evidence type="ECO:0000313" key="9">
    <source>
        <dbReference type="Proteomes" id="UP000248198"/>
    </source>
</evidence>
<sequence>MITYKQKKGIKLWAAEDRPREKLLLQGRRFLTDAELLAVLIASGNKEETAVDLAKRILDFFKNDLDALGKTGVAELSGFKGIGQAKAITIMAALELGRRRKESPQPKVYKIKTARDVIGTLRPLLSDLDQEELWLLVLNGASHLKAKYLVSKGGQSDVTVDVRVIFRVALEHRAAKLILAHNHPSGEVTPSPSDKALTKKVVELGKMLNIPLLDHIIVTDRSFFSFADGGLI</sequence>
<reference evidence="8 9" key="1">
    <citation type="submission" date="2018-06" db="EMBL/GenBank/DDBJ databases">
        <title>Genomic Encyclopedia of Archaeal and Bacterial Type Strains, Phase II (KMG-II): from individual species to whole genera.</title>
        <authorList>
            <person name="Goeker M."/>
        </authorList>
    </citation>
    <scope>NUCLEOTIDE SEQUENCE [LARGE SCALE GENOMIC DNA]</scope>
    <source>
        <strain evidence="8 9">DSM 27372</strain>
    </source>
</reference>
<dbReference type="InterPro" id="IPR046778">
    <property type="entry name" value="UPF0758_N"/>
</dbReference>
<dbReference type="InterPro" id="IPR025657">
    <property type="entry name" value="RadC_JAB"/>
</dbReference>
<protein>
    <submittedName>
        <fullName evidence="8">DNA repair protein RadC</fullName>
    </submittedName>
</protein>
<dbReference type="PROSITE" id="PS01302">
    <property type="entry name" value="UPF0758"/>
    <property type="match status" value="1"/>
</dbReference>
<proteinExistence type="inferred from homology"/>
<comment type="caution">
    <text evidence="8">The sequence shown here is derived from an EMBL/GenBank/DDBJ whole genome shotgun (WGS) entry which is preliminary data.</text>
</comment>
<feature type="domain" description="MPN" evidence="7">
    <location>
        <begin position="110"/>
        <end position="232"/>
    </location>
</feature>
<dbReference type="GO" id="GO:0046872">
    <property type="term" value="F:metal ion binding"/>
    <property type="evidence" value="ECO:0007669"/>
    <property type="project" value="UniProtKB-KW"/>
</dbReference>
<keyword evidence="3" id="KW-0378">Hydrolase</keyword>
<dbReference type="Pfam" id="PF04002">
    <property type="entry name" value="RadC"/>
    <property type="match status" value="1"/>
</dbReference>
<keyword evidence="9" id="KW-1185">Reference proteome</keyword>
<dbReference type="RefSeq" id="WP_110833312.1">
    <property type="nucleotide sequence ID" value="NZ_QKLU01000006.1"/>
</dbReference>
<dbReference type="GO" id="GO:0008237">
    <property type="term" value="F:metallopeptidase activity"/>
    <property type="evidence" value="ECO:0007669"/>
    <property type="project" value="UniProtKB-KW"/>
</dbReference>
<name>A0A318UH86_9SPHI</name>
<dbReference type="AlphaFoldDB" id="A0A318UH86"/>
<comment type="similarity">
    <text evidence="6">Belongs to the UPF0758 family.</text>
</comment>
<dbReference type="NCBIfam" id="TIGR00608">
    <property type="entry name" value="radc"/>
    <property type="match status" value="1"/>
</dbReference>
<dbReference type="Pfam" id="PF20582">
    <property type="entry name" value="UPF0758_N"/>
    <property type="match status" value="1"/>
</dbReference>